<dbReference type="CDD" id="cd01672">
    <property type="entry name" value="TMPK"/>
    <property type="match status" value="1"/>
</dbReference>
<dbReference type="EC" id="2.7.4.9" evidence="2 11"/>
<reference evidence="13 14" key="1">
    <citation type="journal article" date="2019" name="Int. J. Syst. Evol. Microbiol.">
        <title>The Global Catalogue of Microorganisms (GCM) 10K type strain sequencing project: providing services to taxonomists for standard genome sequencing and annotation.</title>
        <authorList>
            <consortium name="The Broad Institute Genomics Platform"/>
            <consortium name="The Broad Institute Genome Sequencing Center for Infectious Disease"/>
            <person name="Wu L."/>
            <person name="Ma J."/>
        </authorList>
    </citation>
    <scope>NUCLEOTIDE SEQUENCE [LARGE SCALE GENOMIC DNA]</scope>
    <source>
        <strain evidence="13 14">JCM 15910</strain>
    </source>
</reference>
<dbReference type="HAMAP" id="MF_00165">
    <property type="entry name" value="Thymidylate_kinase"/>
    <property type="match status" value="1"/>
</dbReference>
<keyword evidence="8 11" id="KW-0067">ATP-binding</keyword>
<name>A0ABN1LZS2_9SPHN</name>
<dbReference type="Proteomes" id="UP001500738">
    <property type="component" value="Unassembled WGS sequence"/>
</dbReference>
<dbReference type="InterPro" id="IPR039430">
    <property type="entry name" value="Thymidylate_kin-like_dom"/>
</dbReference>
<evidence type="ECO:0000313" key="14">
    <source>
        <dbReference type="Proteomes" id="UP001500738"/>
    </source>
</evidence>
<evidence type="ECO:0000256" key="1">
    <source>
        <dbReference type="ARBA" id="ARBA00009776"/>
    </source>
</evidence>
<dbReference type="InterPro" id="IPR027417">
    <property type="entry name" value="P-loop_NTPase"/>
</dbReference>
<evidence type="ECO:0000256" key="11">
    <source>
        <dbReference type="HAMAP-Rule" id="MF_00165"/>
    </source>
</evidence>
<protein>
    <recommendedName>
        <fullName evidence="3 11">Thymidylate kinase</fullName>
        <ecNumber evidence="2 11">2.7.4.9</ecNumber>
    </recommendedName>
    <alternativeName>
        <fullName evidence="9 11">dTMP kinase</fullName>
    </alternativeName>
</protein>
<proteinExistence type="inferred from homology"/>
<evidence type="ECO:0000256" key="6">
    <source>
        <dbReference type="ARBA" id="ARBA00022741"/>
    </source>
</evidence>
<dbReference type="Gene3D" id="3.40.50.300">
    <property type="entry name" value="P-loop containing nucleotide triphosphate hydrolases"/>
    <property type="match status" value="1"/>
</dbReference>
<comment type="function">
    <text evidence="11">Phosphorylation of dTMP to form dTDP in both de novo and salvage pathways of dTTP synthesis.</text>
</comment>
<evidence type="ECO:0000256" key="10">
    <source>
        <dbReference type="ARBA" id="ARBA00048743"/>
    </source>
</evidence>
<comment type="catalytic activity">
    <reaction evidence="10 11">
        <text>dTMP + ATP = dTDP + ADP</text>
        <dbReference type="Rhea" id="RHEA:13517"/>
        <dbReference type="ChEBI" id="CHEBI:30616"/>
        <dbReference type="ChEBI" id="CHEBI:58369"/>
        <dbReference type="ChEBI" id="CHEBI:63528"/>
        <dbReference type="ChEBI" id="CHEBI:456216"/>
        <dbReference type="EC" id="2.7.4.9"/>
    </reaction>
</comment>
<evidence type="ECO:0000256" key="3">
    <source>
        <dbReference type="ARBA" id="ARBA00017144"/>
    </source>
</evidence>
<organism evidence="13 14">
    <name type="scientific">Sphingopyxis soli</name>
    <dbReference type="NCBI Taxonomy" id="592051"/>
    <lineage>
        <taxon>Bacteria</taxon>
        <taxon>Pseudomonadati</taxon>
        <taxon>Pseudomonadota</taxon>
        <taxon>Alphaproteobacteria</taxon>
        <taxon>Sphingomonadales</taxon>
        <taxon>Sphingomonadaceae</taxon>
        <taxon>Sphingopyxis</taxon>
    </lineage>
</organism>
<keyword evidence="14" id="KW-1185">Reference proteome</keyword>
<evidence type="ECO:0000256" key="2">
    <source>
        <dbReference type="ARBA" id="ARBA00012980"/>
    </source>
</evidence>
<evidence type="ECO:0000256" key="8">
    <source>
        <dbReference type="ARBA" id="ARBA00022840"/>
    </source>
</evidence>
<dbReference type="EMBL" id="BAAAFE010000003">
    <property type="protein sequence ID" value="GAA0862503.1"/>
    <property type="molecule type" value="Genomic_DNA"/>
</dbReference>
<evidence type="ECO:0000256" key="7">
    <source>
        <dbReference type="ARBA" id="ARBA00022777"/>
    </source>
</evidence>
<keyword evidence="6 11" id="KW-0547">Nucleotide-binding</keyword>
<evidence type="ECO:0000313" key="13">
    <source>
        <dbReference type="EMBL" id="GAA0862503.1"/>
    </source>
</evidence>
<dbReference type="SUPFAM" id="SSF52540">
    <property type="entry name" value="P-loop containing nucleoside triphosphate hydrolases"/>
    <property type="match status" value="1"/>
</dbReference>
<dbReference type="Pfam" id="PF02223">
    <property type="entry name" value="Thymidylate_kin"/>
    <property type="match status" value="1"/>
</dbReference>
<evidence type="ECO:0000256" key="5">
    <source>
        <dbReference type="ARBA" id="ARBA00022727"/>
    </source>
</evidence>
<keyword evidence="7 11" id="KW-0418">Kinase</keyword>
<dbReference type="NCBIfam" id="TIGR00041">
    <property type="entry name" value="DTMP_kinase"/>
    <property type="match status" value="1"/>
</dbReference>
<dbReference type="GO" id="GO:0016301">
    <property type="term" value="F:kinase activity"/>
    <property type="evidence" value="ECO:0007669"/>
    <property type="project" value="UniProtKB-KW"/>
</dbReference>
<evidence type="ECO:0000256" key="9">
    <source>
        <dbReference type="ARBA" id="ARBA00029962"/>
    </source>
</evidence>
<keyword evidence="5 11" id="KW-0545">Nucleotide biosynthesis</keyword>
<evidence type="ECO:0000259" key="12">
    <source>
        <dbReference type="Pfam" id="PF02223"/>
    </source>
</evidence>
<dbReference type="InterPro" id="IPR018095">
    <property type="entry name" value="Thymidylate_kin_CS"/>
</dbReference>
<dbReference type="PROSITE" id="PS01331">
    <property type="entry name" value="THYMIDYLATE_KINASE"/>
    <property type="match status" value="1"/>
</dbReference>
<accession>A0ABN1LZS2</accession>
<feature type="binding site" evidence="11">
    <location>
        <begin position="10"/>
        <end position="17"/>
    </location>
    <ligand>
        <name>ATP</name>
        <dbReference type="ChEBI" id="CHEBI:30616"/>
    </ligand>
</feature>
<keyword evidence="4 11" id="KW-0808">Transferase</keyword>
<gene>
    <name evidence="11 13" type="primary">tmk</name>
    <name evidence="13" type="ORF">GCM10009115_09440</name>
</gene>
<dbReference type="PANTHER" id="PTHR10344">
    <property type="entry name" value="THYMIDYLATE KINASE"/>
    <property type="match status" value="1"/>
</dbReference>
<dbReference type="InterPro" id="IPR018094">
    <property type="entry name" value="Thymidylate_kinase"/>
</dbReference>
<evidence type="ECO:0000256" key="4">
    <source>
        <dbReference type="ARBA" id="ARBA00022679"/>
    </source>
</evidence>
<feature type="domain" description="Thymidylate kinase-like" evidence="12">
    <location>
        <begin position="8"/>
        <end position="199"/>
    </location>
</feature>
<comment type="caution">
    <text evidence="13">The sequence shown here is derived from an EMBL/GenBank/DDBJ whole genome shotgun (WGS) entry which is preliminary data.</text>
</comment>
<dbReference type="PANTHER" id="PTHR10344:SF4">
    <property type="entry name" value="UMP-CMP KINASE 2, MITOCHONDRIAL"/>
    <property type="match status" value="1"/>
</dbReference>
<sequence length="208" mass="21961">MSGRFITLEGGEGVGKSTQIRALAAALAGHGFEVVATREPGGSAGAEAVRTLLMEGNDDRWDARSEALLFAAARADHVARTIRPALDRGAWVLCDRFIDSSRAYQGGGGGITDADILALHAFGSLGLMPDRTFLLTVGADEAARRLAVRDAAGADRMGSKPADYQMRLNARFLEMAAAEPARWRVVIADAPADAVTAAILAELTEWLP</sequence>
<comment type="similarity">
    <text evidence="1 11">Belongs to the thymidylate kinase family.</text>
</comment>